<dbReference type="OrthoDB" id="390934at2759"/>
<dbReference type="Pfam" id="PF12314">
    <property type="entry name" value="IMCp"/>
    <property type="match status" value="1"/>
</dbReference>
<feature type="region of interest" description="Disordered" evidence="1">
    <location>
        <begin position="1"/>
        <end position="23"/>
    </location>
</feature>
<dbReference type="VEuPathDB" id="ToxoDB:CSUI_001537"/>
<evidence type="ECO:0000313" key="3">
    <source>
        <dbReference type="Proteomes" id="UP000221165"/>
    </source>
</evidence>
<evidence type="ECO:0000313" key="2">
    <source>
        <dbReference type="EMBL" id="PHJ24606.1"/>
    </source>
</evidence>
<dbReference type="EMBL" id="MIGC01000616">
    <property type="protein sequence ID" value="PHJ24606.1"/>
    <property type="molecule type" value="Genomic_DNA"/>
</dbReference>
<gene>
    <name evidence="2" type="ORF">CSUI_001537</name>
</gene>
<dbReference type="InterPro" id="IPR022086">
    <property type="entry name" value="IMCp"/>
</dbReference>
<reference evidence="2 3" key="1">
    <citation type="journal article" date="2017" name="Int. J. Parasitol.">
        <title>The genome of the protozoan parasite Cystoisospora suis and a reverse vaccinology approach to identify vaccine candidates.</title>
        <authorList>
            <person name="Palmieri N."/>
            <person name="Shrestha A."/>
            <person name="Ruttkowski B."/>
            <person name="Beck T."/>
            <person name="Vogl C."/>
            <person name="Tomley F."/>
            <person name="Blake D.P."/>
            <person name="Joachim A."/>
        </authorList>
    </citation>
    <scope>NUCLEOTIDE SEQUENCE [LARGE SCALE GENOMIC DNA]</scope>
    <source>
        <strain evidence="2 3">Wien I</strain>
    </source>
</reference>
<evidence type="ECO:0000256" key="1">
    <source>
        <dbReference type="SAM" id="MobiDB-lite"/>
    </source>
</evidence>
<dbReference type="AlphaFoldDB" id="A0A2C6LCK2"/>
<proteinExistence type="predicted"/>
<organism evidence="2 3">
    <name type="scientific">Cystoisospora suis</name>
    <dbReference type="NCBI Taxonomy" id="483139"/>
    <lineage>
        <taxon>Eukaryota</taxon>
        <taxon>Sar</taxon>
        <taxon>Alveolata</taxon>
        <taxon>Apicomplexa</taxon>
        <taxon>Conoidasida</taxon>
        <taxon>Coccidia</taxon>
        <taxon>Eucoccidiorida</taxon>
        <taxon>Eimeriorina</taxon>
        <taxon>Sarcocystidae</taxon>
        <taxon>Cystoisospora</taxon>
    </lineage>
</organism>
<comment type="caution">
    <text evidence="2">The sequence shown here is derived from an EMBL/GenBank/DDBJ whole genome shotgun (WGS) entry which is preliminary data.</text>
</comment>
<feature type="compositionally biased region" description="Polar residues" evidence="1">
    <location>
        <begin position="548"/>
        <end position="562"/>
    </location>
</feature>
<sequence>MSHTPQPGSPAGSPLCQSGCGPEGSTVPSVERVNVRLQAEQPVVPVPVYQEVYRRDKYIEVPHVEIKDTVVPRVYNQSAVHEVPKMDIALQEAEIPLSVEKTIERDVEVPVLVGYAPQFVPKWDVREVPRPIPKYEGEQEVIEVEVPQIEYKDRYVEKEVIVDVKEKIIPKVTEVVKEVEVMQYEWKEKYQDVPVYKYVPKFDVELDCPPPIIVPYPETRYVKDPPQTATPYCPASPCCGQQPSYTIRSTGEKVYLPSADTPAPPLVTAGSMYSMVPGVQMESEELPYSARSGSSMQDYVVRGDLVGDAPGSRPQVPGIQLAPGPVFPMPTPQVEMQTTQSGSATARSGEGNGAELKMKKDQKKGLWNWLFGKKDEETEDHEKQFKGVPQTTTIPDFTAHFQNQQYAQQAMGGVAVPQTPTARSDRDFRPEDAASELEPTVTYKGAVSKPAEFGGELNPISFKLHAIEVHQFIPLPNVKVPEFVKALPDGLMTTDVSGIDKFFGPVPTGWADPDVTGIPAPMMSDILAGNIQATTTSPLINQLSQQFARQDSSTTAMQNRPQSFGPGQMVSGEGLVR</sequence>
<name>A0A2C6LCK2_9APIC</name>
<feature type="region of interest" description="Disordered" evidence="1">
    <location>
        <begin position="548"/>
        <end position="577"/>
    </location>
</feature>
<dbReference type="RefSeq" id="XP_067926278.1">
    <property type="nucleotide sequence ID" value="XM_068061743.1"/>
</dbReference>
<protein>
    <submittedName>
        <fullName evidence="2">Alveolin domain containing intermediate filament imc10</fullName>
    </submittedName>
</protein>
<dbReference type="Proteomes" id="UP000221165">
    <property type="component" value="Unassembled WGS sequence"/>
</dbReference>
<feature type="region of interest" description="Disordered" evidence="1">
    <location>
        <begin position="339"/>
        <end position="359"/>
    </location>
</feature>
<dbReference type="GeneID" id="94424954"/>
<keyword evidence="3" id="KW-1185">Reference proteome</keyword>
<accession>A0A2C6LCK2</accession>